<evidence type="ECO:0000313" key="3">
    <source>
        <dbReference type="Proteomes" id="UP001500192"/>
    </source>
</evidence>
<reference evidence="3" key="1">
    <citation type="journal article" date="2019" name="Int. J. Syst. Evol. Microbiol.">
        <title>The Global Catalogue of Microorganisms (GCM) 10K type strain sequencing project: providing services to taxonomists for standard genome sequencing and annotation.</title>
        <authorList>
            <consortium name="The Broad Institute Genomics Platform"/>
            <consortium name="The Broad Institute Genome Sequencing Center for Infectious Disease"/>
            <person name="Wu L."/>
            <person name="Ma J."/>
        </authorList>
    </citation>
    <scope>NUCLEOTIDE SEQUENCE [LARGE SCALE GENOMIC DNA]</scope>
    <source>
        <strain evidence="3">JCM 18054</strain>
    </source>
</reference>
<keyword evidence="3" id="KW-1185">Reference proteome</keyword>
<feature type="region of interest" description="Disordered" evidence="1">
    <location>
        <begin position="1"/>
        <end position="65"/>
    </location>
</feature>
<gene>
    <name evidence="2" type="ORF">GCM10023214_05620</name>
</gene>
<dbReference type="Gene3D" id="1.10.443.10">
    <property type="entry name" value="Intergrase catalytic core"/>
    <property type="match status" value="1"/>
</dbReference>
<evidence type="ECO:0000313" key="2">
    <source>
        <dbReference type="EMBL" id="GAA5153104.1"/>
    </source>
</evidence>
<proteinExistence type="predicted"/>
<dbReference type="InterPro" id="IPR013762">
    <property type="entry name" value="Integrase-like_cat_sf"/>
</dbReference>
<feature type="compositionally biased region" description="Basic and acidic residues" evidence="1">
    <location>
        <begin position="24"/>
        <end position="35"/>
    </location>
</feature>
<evidence type="ECO:0000256" key="1">
    <source>
        <dbReference type="SAM" id="MobiDB-lite"/>
    </source>
</evidence>
<accession>A0ABP9PVV3</accession>
<dbReference type="EMBL" id="BAABIB010000017">
    <property type="protein sequence ID" value="GAA5153104.1"/>
    <property type="molecule type" value="Genomic_DNA"/>
</dbReference>
<comment type="caution">
    <text evidence="2">The sequence shown here is derived from an EMBL/GenBank/DDBJ whole genome shotgun (WGS) entry which is preliminary data.</text>
</comment>
<dbReference type="Proteomes" id="UP001500192">
    <property type="component" value="Unassembled WGS sequence"/>
</dbReference>
<organism evidence="2 3">
    <name type="scientific">Amycolatopsis dongchuanensis</name>
    <dbReference type="NCBI Taxonomy" id="1070866"/>
    <lineage>
        <taxon>Bacteria</taxon>
        <taxon>Bacillati</taxon>
        <taxon>Actinomycetota</taxon>
        <taxon>Actinomycetes</taxon>
        <taxon>Pseudonocardiales</taxon>
        <taxon>Pseudonocardiaceae</taxon>
        <taxon>Amycolatopsis</taxon>
    </lineage>
</organism>
<name>A0ABP9PVV3_9PSEU</name>
<feature type="compositionally biased region" description="Basic and acidic residues" evidence="1">
    <location>
        <begin position="49"/>
        <end position="60"/>
    </location>
</feature>
<feature type="region of interest" description="Disordered" evidence="1">
    <location>
        <begin position="121"/>
        <end position="140"/>
    </location>
</feature>
<protein>
    <submittedName>
        <fullName evidence="2">Uncharacterized protein</fullName>
    </submittedName>
</protein>
<sequence>MKSTPNTEEAANVKKQNLAPPEHGWGDIHLEKARPEVSGAWTDSGEASAEGRLKHREDNVGRSVPCPPALTEILHDHLTRFGTARDGRLFRGARDGGRVSSTVYGRVCAAARAKVFTRPAQPRGAPAGLREVPGRRRTSGARGCRTGIRCLVVVPASFR</sequence>